<protein>
    <submittedName>
        <fullName evidence="2">Uncharacterized protein</fullName>
    </submittedName>
</protein>
<evidence type="ECO:0000313" key="3">
    <source>
        <dbReference type="Proteomes" id="UP000030512"/>
    </source>
</evidence>
<evidence type="ECO:0000313" key="2">
    <source>
        <dbReference type="EMBL" id="AMK76719.1"/>
    </source>
</evidence>
<sequence>MQGDNPASWPMKLTPFSEKFLRYDFRPLFAEVDLQLLITIDYPSLIVAMLHFVFEFTALIIFNSCFS</sequence>
<dbReference type="AlphaFoldDB" id="A0A126T3Q8"/>
<proteinExistence type="predicted"/>
<reference evidence="2 3" key="1">
    <citation type="journal article" date="2015" name="Environ. Microbiol.">
        <title>Methane oxidation coupled to nitrate reduction under hypoxia by the Gammaproteobacterium Methylomonas denitrificans, sp. nov. type strain FJG1.</title>
        <authorList>
            <person name="Kits K.D."/>
            <person name="Klotz M.G."/>
            <person name="Stein L.Y."/>
        </authorList>
    </citation>
    <scope>NUCLEOTIDE SEQUENCE [LARGE SCALE GENOMIC DNA]</scope>
    <source>
        <strain evidence="2 3">FJG1</strain>
    </source>
</reference>
<accession>A0A126T3Q8</accession>
<keyword evidence="1" id="KW-0472">Membrane</keyword>
<dbReference type="KEGG" id="mdn:JT25_009480"/>
<dbReference type="EMBL" id="CP014476">
    <property type="protein sequence ID" value="AMK76719.1"/>
    <property type="molecule type" value="Genomic_DNA"/>
</dbReference>
<evidence type="ECO:0000256" key="1">
    <source>
        <dbReference type="SAM" id="Phobius"/>
    </source>
</evidence>
<feature type="transmembrane region" description="Helical" evidence="1">
    <location>
        <begin position="42"/>
        <end position="62"/>
    </location>
</feature>
<keyword evidence="3" id="KW-1185">Reference proteome</keyword>
<organism evidence="2 3">
    <name type="scientific">Methylomonas denitrificans</name>
    <dbReference type="NCBI Taxonomy" id="1538553"/>
    <lineage>
        <taxon>Bacteria</taxon>
        <taxon>Pseudomonadati</taxon>
        <taxon>Pseudomonadota</taxon>
        <taxon>Gammaproteobacteria</taxon>
        <taxon>Methylococcales</taxon>
        <taxon>Methylococcaceae</taxon>
        <taxon>Methylomonas</taxon>
    </lineage>
</organism>
<dbReference type="Proteomes" id="UP000030512">
    <property type="component" value="Chromosome"/>
</dbReference>
<name>A0A126T3Q8_9GAMM</name>
<keyword evidence="1" id="KW-0812">Transmembrane</keyword>
<keyword evidence="1" id="KW-1133">Transmembrane helix</keyword>
<gene>
    <name evidence="2" type="ORF">JT25_009480</name>
</gene>